<evidence type="ECO:0000256" key="1">
    <source>
        <dbReference type="SAM" id="MobiDB-lite"/>
    </source>
</evidence>
<dbReference type="Gene3D" id="3.40.50.300">
    <property type="entry name" value="P-loop containing nucleotide triphosphate hydrolases"/>
    <property type="match status" value="1"/>
</dbReference>
<name>A0ABD3MG49_9STRA</name>
<feature type="region of interest" description="Disordered" evidence="1">
    <location>
        <begin position="57"/>
        <end position="82"/>
    </location>
</feature>
<comment type="caution">
    <text evidence="2">The sequence shown here is derived from an EMBL/GenBank/DDBJ whole genome shotgun (WGS) entry which is preliminary data.</text>
</comment>
<accession>A0ABD3MG49</accession>
<proteinExistence type="predicted"/>
<protein>
    <recommendedName>
        <fullName evidence="4">Sulfotransferase domain-containing protein</fullName>
    </recommendedName>
</protein>
<keyword evidence="3" id="KW-1185">Reference proteome</keyword>
<sequence length="497" mass="57136">MGSDDTDSSVRRRRQELHYQRRCFAIVCTLAIVRVTMRGGHNNSQLAERRSELEWGPPALPVRKTSSSSGSSSSTSVRAISSQHVHPASIDTIIKYLTKMAELPPSQLWEMLGMDDDDDDVNKYGDDPFSLRQLESGICPWKTTDMNVPWLPPRPYNSEKIAEMYRKNKQSAKKYQRAPPPPPTDDDDEDGNAVAIWYEHLSKAGGTTFCAIANSNMVRWQVPIYHCMPAKGKLKDGRIGFWSNEEVAEHISKSRHAIISNEWEPFSLEKLEMSGRQLDGTPFKQNRPPGPRLLFVTTLRDPSDRLLSAYTFFGITVKTAKRDDDNFDAPSFNKWRTNWLNRVRNHEQKFHGGCQCHTARSNHIVWRFSGGSLDQPYPGEENNEWRSSFITAIQALSQFDLILPMDVMTDELVGQTVMHEFLGWEDIIVKSSRNVNETKTSLVTIGKRQNSNAREYFPKDEYRDLWEENWLDHILYLWCRAVFLARLHCSDVLEMSE</sequence>
<gene>
    <name evidence="2" type="ORF">ACHAWU_009590</name>
</gene>
<feature type="region of interest" description="Disordered" evidence="1">
    <location>
        <begin position="168"/>
        <end position="191"/>
    </location>
</feature>
<evidence type="ECO:0000313" key="2">
    <source>
        <dbReference type="EMBL" id="KAL3760911.1"/>
    </source>
</evidence>
<feature type="compositionally biased region" description="Low complexity" evidence="1">
    <location>
        <begin position="66"/>
        <end position="82"/>
    </location>
</feature>
<organism evidence="2 3">
    <name type="scientific">Discostella pseudostelligera</name>
    <dbReference type="NCBI Taxonomy" id="259834"/>
    <lineage>
        <taxon>Eukaryota</taxon>
        <taxon>Sar</taxon>
        <taxon>Stramenopiles</taxon>
        <taxon>Ochrophyta</taxon>
        <taxon>Bacillariophyta</taxon>
        <taxon>Coscinodiscophyceae</taxon>
        <taxon>Thalassiosirophycidae</taxon>
        <taxon>Stephanodiscales</taxon>
        <taxon>Stephanodiscaceae</taxon>
        <taxon>Discostella</taxon>
    </lineage>
</organism>
<dbReference type="SUPFAM" id="SSF52540">
    <property type="entry name" value="P-loop containing nucleoside triphosphate hydrolases"/>
    <property type="match status" value="1"/>
</dbReference>
<evidence type="ECO:0008006" key="4">
    <source>
        <dbReference type="Google" id="ProtNLM"/>
    </source>
</evidence>
<dbReference type="EMBL" id="JALLBG020000168">
    <property type="protein sequence ID" value="KAL3760911.1"/>
    <property type="molecule type" value="Genomic_DNA"/>
</dbReference>
<evidence type="ECO:0000313" key="3">
    <source>
        <dbReference type="Proteomes" id="UP001530293"/>
    </source>
</evidence>
<dbReference type="InterPro" id="IPR027417">
    <property type="entry name" value="P-loop_NTPase"/>
</dbReference>
<reference evidence="2 3" key="1">
    <citation type="submission" date="2024-10" db="EMBL/GenBank/DDBJ databases">
        <title>Updated reference genomes for cyclostephanoid diatoms.</title>
        <authorList>
            <person name="Roberts W.R."/>
            <person name="Alverson A.J."/>
        </authorList>
    </citation>
    <scope>NUCLEOTIDE SEQUENCE [LARGE SCALE GENOMIC DNA]</scope>
    <source>
        <strain evidence="2 3">AJA232-27</strain>
    </source>
</reference>
<dbReference type="Proteomes" id="UP001530293">
    <property type="component" value="Unassembled WGS sequence"/>
</dbReference>
<dbReference type="AlphaFoldDB" id="A0ABD3MG49"/>